<accession>A0A150IZT6</accession>
<dbReference type="GO" id="GO:0046872">
    <property type="term" value="F:metal ion binding"/>
    <property type="evidence" value="ECO:0007669"/>
    <property type="project" value="UniProtKB-KW"/>
</dbReference>
<gene>
    <name evidence="8" type="primary">sdx</name>
    <name evidence="7" type="ORF">APG10_00918</name>
    <name evidence="8" type="ORF">APG11_01112</name>
    <name evidence="9" type="ORF">APG12_00840</name>
</gene>
<evidence type="ECO:0000313" key="11">
    <source>
        <dbReference type="Proteomes" id="UP000092401"/>
    </source>
</evidence>
<dbReference type="InterPro" id="IPR036922">
    <property type="entry name" value="Rieske_2Fe-2S_sf"/>
</dbReference>
<dbReference type="SUPFAM" id="SSF50022">
    <property type="entry name" value="ISP domain"/>
    <property type="match status" value="1"/>
</dbReference>
<comment type="cofactor">
    <cofactor evidence="5">
        <name>[2Fe-2S] cluster</name>
        <dbReference type="ChEBI" id="CHEBI:190135"/>
    </cofactor>
</comment>
<keyword evidence="2" id="KW-0479">Metal-binding</keyword>
<evidence type="ECO:0000313" key="10">
    <source>
        <dbReference type="Proteomes" id="UP000091929"/>
    </source>
</evidence>
<feature type="domain" description="Rieske" evidence="6">
    <location>
        <begin position="4"/>
        <end position="106"/>
    </location>
</feature>
<sequence>MEFMKVGKVSEIKEGSMKKYYINGKEILISNIGGKYYAINNKCTHRNGDLSSGKLEGSVVTCPKHGSKFDVTTGKLISGPKIPLIKLKINDEEKYEVRLEGEYILVKV</sequence>
<evidence type="ECO:0000313" key="7">
    <source>
        <dbReference type="EMBL" id="KYC45346.1"/>
    </source>
</evidence>
<keyword evidence="1" id="KW-0001">2Fe-2S</keyword>
<evidence type="ECO:0000256" key="3">
    <source>
        <dbReference type="ARBA" id="ARBA00023004"/>
    </source>
</evidence>
<dbReference type="PANTHER" id="PTHR21496:SF0">
    <property type="entry name" value="RIESKE DOMAIN-CONTAINING PROTEIN"/>
    <property type="match status" value="1"/>
</dbReference>
<dbReference type="Proteomes" id="UP000092403">
    <property type="component" value="Unassembled WGS sequence"/>
</dbReference>
<protein>
    <submittedName>
        <fullName evidence="8">Sulredoxin</fullName>
    </submittedName>
</protein>
<dbReference type="PANTHER" id="PTHR21496">
    <property type="entry name" value="FERREDOXIN-RELATED"/>
    <property type="match status" value="1"/>
</dbReference>
<dbReference type="Gene3D" id="2.102.10.10">
    <property type="entry name" value="Rieske [2Fe-2S] iron-sulphur domain"/>
    <property type="match status" value="1"/>
</dbReference>
<name>A0A150IRH5_9EURY</name>
<accession>A0A150IRH5</accession>
<accession>A0A150IK09</accession>
<evidence type="ECO:0000256" key="4">
    <source>
        <dbReference type="ARBA" id="ARBA00023014"/>
    </source>
</evidence>
<comment type="caution">
    <text evidence="8">The sequence shown here is derived from an EMBL/GenBank/DDBJ whole genome shotgun (WGS) entry which is preliminary data.</text>
</comment>
<dbReference type="Proteomes" id="UP000091929">
    <property type="component" value="Unassembled WGS sequence"/>
</dbReference>
<dbReference type="PROSITE" id="PS51296">
    <property type="entry name" value="RIESKE"/>
    <property type="match status" value="1"/>
</dbReference>
<dbReference type="GO" id="GO:0051537">
    <property type="term" value="F:2 iron, 2 sulfur cluster binding"/>
    <property type="evidence" value="ECO:0007669"/>
    <property type="project" value="UniProtKB-KW"/>
</dbReference>
<evidence type="ECO:0000256" key="1">
    <source>
        <dbReference type="ARBA" id="ARBA00022714"/>
    </source>
</evidence>
<dbReference type="Proteomes" id="UP000092401">
    <property type="component" value="Unassembled WGS sequence"/>
</dbReference>
<dbReference type="EMBL" id="LNGF01000022">
    <property type="protein sequence ID" value="KYC47512.1"/>
    <property type="molecule type" value="Genomic_DNA"/>
</dbReference>
<dbReference type="EMBL" id="LNGE01000021">
    <property type="protein sequence ID" value="KYC45346.1"/>
    <property type="molecule type" value="Genomic_DNA"/>
</dbReference>
<keyword evidence="3" id="KW-0408">Iron</keyword>
<evidence type="ECO:0000256" key="5">
    <source>
        <dbReference type="ARBA" id="ARBA00034078"/>
    </source>
</evidence>
<evidence type="ECO:0000259" key="6">
    <source>
        <dbReference type="PROSITE" id="PS51296"/>
    </source>
</evidence>
<dbReference type="Pfam" id="PF00355">
    <property type="entry name" value="Rieske"/>
    <property type="match status" value="1"/>
</dbReference>
<dbReference type="AlphaFoldDB" id="A0A150IRH5"/>
<proteinExistence type="predicted"/>
<dbReference type="InterPro" id="IPR017941">
    <property type="entry name" value="Rieske_2Fe-2S"/>
</dbReference>
<organism evidence="8 10">
    <name type="scientific">Candidatus Methanofastidiosum methylothiophilum</name>
    <dbReference type="NCBI Taxonomy" id="1705564"/>
    <lineage>
        <taxon>Archaea</taxon>
        <taxon>Methanobacteriati</taxon>
        <taxon>Methanobacteriota</taxon>
        <taxon>Stenosarchaea group</taxon>
        <taxon>Candidatus Methanofastidiosia</taxon>
        <taxon>Candidatus Methanofastidiosales</taxon>
        <taxon>Candidatus Methanofastidiosaceae</taxon>
        <taxon>Candidatus Methanofastidiosum</taxon>
    </lineage>
</organism>
<dbReference type="EMBL" id="LNJC01000014">
    <property type="protein sequence ID" value="KYC50412.1"/>
    <property type="molecule type" value="Genomic_DNA"/>
</dbReference>
<reference evidence="10 11" key="1">
    <citation type="journal article" date="2016" name="ISME J.">
        <title>Chasing the elusive Euryarchaeota class WSA2: genomes reveal a uniquely fastidious methyl-reducing methanogen.</title>
        <authorList>
            <person name="Nobu M.K."/>
            <person name="Narihiro T."/>
            <person name="Kuroda K."/>
            <person name="Mei R."/>
            <person name="Liu W.T."/>
        </authorList>
    </citation>
    <scope>NUCLEOTIDE SEQUENCE [LARGE SCALE GENOMIC DNA]</scope>
    <source>
        <strain evidence="7">B03fssc0709_Meth_Bin005</strain>
        <strain evidence="8">B15fssc0709_Meth_Bin003</strain>
        <strain evidence="9">BMIXfssc0709_Meth_Bin006</strain>
    </source>
</reference>
<evidence type="ECO:0000256" key="2">
    <source>
        <dbReference type="ARBA" id="ARBA00022723"/>
    </source>
</evidence>
<evidence type="ECO:0000313" key="8">
    <source>
        <dbReference type="EMBL" id="KYC47512.1"/>
    </source>
</evidence>
<evidence type="ECO:0000313" key="9">
    <source>
        <dbReference type="EMBL" id="KYC50412.1"/>
    </source>
</evidence>
<keyword evidence="4" id="KW-0411">Iron-sulfur</keyword>